<proteinExistence type="predicted"/>
<keyword evidence="3" id="KW-1185">Reference proteome</keyword>
<feature type="domain" description="ParB-like N-terminal" evidence="1">
    <location>
        <begin position="48"/>
        <end position="143"/>
    </location>
</feature>
<comment type="caution">
    <text evidence="2">The sequence shown here is derived from an EMBL/GenBank/DDBJ whole genome shotgun (WGS) entry which is preliminary data.</text>
</comment>
<gene>
    <name evidence="2" type="ORF">Q4Q35_12565</name>
</gene>
<dbReference type="Proteomes" id="UP001176883">
    <property type="component" value="Unassembled WGS sequence"/>
</dbReference>
<dbReference type="Pfam" id="PF02195">
    <property type="entry name" value="ParB_N"/>
    <property type="match status" value="1"/>
</dbReference>
<dbReference type="EMBL" id="JAUOEK010000127">
    <property type="protein sequence ID" value="MDO5970642.1"/>
    <property type="molecule type" value="Genomic_DNA"/>
</dbReference>
<sequence>MKKNKSIEQDILNILQKTRAIRKEKKEELINEVLDMFNSYREPISKVVWIPINSILPNSYNPNKMAAPEKRLLLRSMLDHGITLPLVVSTKKEQGYFLIDGYHRWSLIKRNDELRDRLNRKVPVVILNIPNSERIIATIRHNRARGKHQIEEISEVVKILTDEGLTSANIMEALGMDADEVLRLKQFKGLGELFKDDDYSPSWD</sequence>
<evidence type="ECO:0000313" key="2">
    <source>
        <dbReference type="EMBL" id="MDO5970642.1"/>
    </source>
</evidence>
<evidence type="ECO:0000313" key="3">
    <source>
        <dbReference type="Proteomes" id="UP001176883"/>
    </source>
</evidence>
<dbReference type="Gene3D" id="3.90.1530.10">
    <property type="entry name" value="Conserved hypothetical protein from pyrococcus furiosus pfu- 392566-001, ParB domain"/>
    <property type="match status" value="1"/>
</dbReference>
<name>A0ABT8WC47_9FLAO</name>
<organism evidence="2 3">
    <name type="scientific">Flavivirga aquimarina</name>
    <dbReference type="NCBI Taxonomy" id="2027862"/>
    <lineage>
        <taxon>Bacteria</taxon>
        <taxon>Pseudomonadati</taxon>
        <taxon>Bacteroidota</taxon>
        <taxon>Flavobacteriia</taxon>
        <taxon>Flavobacteriales</taxon>
        <taxon>Flavobacteriaceae</taxon>
        <taxon>Flavivirga</taxon>
    </lineage>
</organism>
<dbReference type="SMART" id="SM00470">
    <property type="entry name" value="ParB"/>
    <property type="match status" value="1"/>
</dbReference>
<dbReference type="SUPFAM" id="SSF110849">
    <property type="entry name" value="ParB/Sulfiredoxin"/>
    <property type="match status" value="1"/>
</dbReference>
<dbReference type="InterPro" id="IPR036086">
    <property type="entry name" value="ParB/Sulfiredoxin_sf"/>
</dbReference>
<protein>
    <submittedName>
        <fullName evidence="2">ParB N-terminal domain-containing protein</fullName>
    </submittedName>
</protein>
<dbReference type="RefSeq" id="WP_303278334.1">
    <property type="nucleotide sequence ID" value="NZ_JAUOEK010000127.1"/>
</dbReference>
<accession>A0ABT8WC47</accession>
<dbReference type="InterPro" id="IPR003115">
    <property type="entry name" value="ParB_N"/>
</dbReference>
<evidence type="ECO:0000259" key="1">
    <source>
        <dbReference type="SMART" id="SM00470"/>
    </source>
</evidence>
<reference evidence="2" key="1">
    <citation type="submission" date="2023-07" db="EMBL/GenBank/DDBJ databases">
        <title>Two novel species in the genus Flavivirga.</title>
        <authorList>
            <person name="Kwon K."/>
        </authorList>
    </citation>
    <scope>NUCLEOTIDE SEQUENCE</scope>
    <source>
        <strain evidence="2">KCTC 52353</strain>
    </source>
</reference>